<evidence type="ECO:0000313" key="6">
    <source>
        <dbReference type="Proteomes" id="UP000003155"/>
    </source>
</evidence>
<evidence type="ECO:0000256" key="4">
    <source>
        <dbReference type="HAMAP-Rule" id="MF_00163"/>
    </source>
</evidence>
<evidence type="ECO:0000256" key="2">
    <source>
        <dbReference type="ARBA" id="ARBA00022723"/>
    </source>
</evidence>
<feature type="binding site" evidence="4">
    <location>
        <position position="169"/>
    </location>
    <ligand>
        <name>Fe cation</name>
        <dbReference type="ChEBI" id="CHEBI:24875"/>
    </ligand>
</feature>
<evidence type="ECO:0000256" key="3">
    <source>
        <dbReference type="ARBA" id="ARBA00022801"/>
    </source>
</evidence>
<comment type="catalytic activity">
    <reaction evidence="4">
        <text>N-terminal N-formyl-L-methionyl-[peptide] + H2O = N-terminal L-methionyl-[peptide] + formate</text>
        <dbReference type="Rhea" id="RHEA:24420"/>
        <dbReference type="Rhea" id="RHEA-COMP:10639"/>
        <dbReference type="Rhea" id="RHEA-COMP:10640"/>
        <dbReference type="ChEBI" id="CHEBI:15377"/>
        <dbReference type="ChEBI" id="CHEBI:15740"/>
        <dbReference type="ChEBI" id="CHEBI:49298"/>
        <dbReference type="ChEBI" id="CHEBI:64731"/>
        <dbReference type="EC" id="3.5.1.88"/>
    </reaction>
</comment>
<dbReference type="Gene3D" id="3.90.45.10">
    <property type="entry name" value="Peptide deformylase"/>
    <property type="match status" value="1"/>
</dbReference>
<keyword evidence="4" id="KW-0408">Iron</keyword>
<evidence type="ECO:0000256" key="1">
    <source>
        <dbReference type="ARBA" id="ARBA00010759"/>
    </source>
</evidence>
<dbReference type="Proteomes" id="UP000003155">
    <property type="component" value="Unassembled WGS sequence"/>
</dbReference>
<feature type="binding site" evidence="4">
    <location>
        <position position="173"/>
    </location>
    <ligand>
        <name>Fe cation</name>
        <dbReference type="ChEBI" id="CHEBI:24875"/>
    </ligand>
</feature>
<comment type="cofactor">
    <cofactor evidence="4">
        <name>Fe(2+)</name>
        <dbReference type="ChEBI" id="CHEBI:29033"/>
    </cofactor>
    <text evidence="4">Binds 1 Fe(2+) ion.</text>
</comment>
<dbReference type="GO" id="GO:0042586">
    <property type="term" value="F:peptide deformylase activity"/>
    <property type="evidence" value="ECO:0007669"/>
    <property type="project" value="UniProtKB-UniRule"/>
</dbReference>
<dbReference type="EC" id="3.5.1.88" evidence="4"/>
<comment type="similarity">
    <text evidence="1 4">Belongs to the polypeptide deformylase family.</text>
</comment>
<keyword evidence="2 4" id="KW-0479">Metal-binding</keyword>
<reference evidence="5 6" key="1">
    <citation type="submission" date="2011-02" db="EMBL/GenBank/DDBJ databases">
        <authorList>
            <person name="Durkin A.S."/>
            <person name="Madupu R."/>
            <person name="Torralba M."/>
            <person name="Gillis M."/>
            <person name="Methe B."/>
            <person name="Sutton G."/>
            <person name="Nelson K.E."/>
        </authorList>
    </citation>
    <scope>NUCLEOTIDE SEQUENCE [LARGE SCALE GENOMIC DNA]</scope>
    <source>
        <strain evidence="5 6">CRIS 18C-A</strain>
    </source>
</reference>
<dbReference type="HAMAP" id="MF_00163">
    <property type="entry name" value="Pep_deformylase"/>
    <property type="match status" value="1"/>
</dbReference>
<protein>
    <recommendedName>
        <fullName evidence="4">Peptide deformylase</fullName>
        <shortName evidence="4">PDF</shortName>
        <ecNumber evidence="4">3.5.1.88</ecNumber>
    </recommendedName>
    <alternativeName>
        <fullName evidence="4">Polypeptide deformylase</fullName>
    </alternativeName>
</protein>
<keyword evidence="3 4" id="KW-0378">Hydrolase</keyword>
<name>F0H3T2_9BACT</name>
<gene>
    <name evidence="4 5" type="primary">def</name>
    <name evidence="5" type="ORF">HMPREF9303_2266</name>
</gene>
<dbReference type="PRINTS" id="PR01576">
    <property type="entry name" value="PDEFORMYLASE"/>
</dbReference>
<feature type="binding site" evidence="4">
    <location>
        <position position="127"/>
    </location>
    <ligand>
        <name>Fe cation</name>
        <dbReference type="ChEBI" id="CHEBI:24875"/>
    </ligand>
</feature>
<proteinExistence type="inferred from homology"/>
<organism evidence="5 6">
    <name type="scientific">Prevotella denticola CRIS 18C-A</name>
    <dbReference type="NCBI Taxonomy" id="944557"/>
    <lineage>
        <taxon>Bacteria</taxon>
        <taxon>Pseudomonadati</taxon>
        <taxon>Bacteroidota</taxon>
        <taxon>Bacteroidia</taxon>
        <taxon>Bacteroidales</taxon>
        <taxon>Prevotellaceae</taxon>
        <taxon>Prevotella</taxon>
    </lineage>
</organism>
<accession>F0H3T2</accession>
<dbReference type="PANTHER" id="PTHR10458">
    <property type="entry name" value="PEPTIDE DEFORMYLASE"/>
    <property type="match status" value="1"/>
</dbReference>
<dbReference type="SUPFAM" id="SSF56420">
    <property type="entry name" value="Peptide deformylase"/>
    <property type="match status" value="1"/>
</dbReference>
<dbReference type="GO" id="GO:0006412">
    <property type="term" value="P:translation"/>
    <property type="evidence" value="ECO:0007669"/>
    <property type="project" value="UniProtKB-UniRule"/>
</dbReference>
<sequence>MIAFCRLLLFPVRTLVIVLVTPNKKKKFMVLPIYTYGQPVLRKVAADIPLDYPDLQELIRNMFETNTASDGVGLAAPQIGKSIRVVVIDLDVLSDTFPEYKDFRHAFINGHILELDDSETDTMEEGCLSLPGIHESVTRARRIHVKYLDENLTEHDEWVDGYLARVIQHEFDHLDGRVFTDHLSAFRRQMISGKLKALLQGKVRCSYRVKVPRR</sequence>
<dbReference type="InterPro" id="IPR036821">
    <property type="entry name" value="Peptide_deformylase_sf"/>
</dbReference>
<keyword evidence="4" id="KW-0648">Protein biosynthesis</keyword>
<dbReference type="GO" id="GO:0046872">
    <property type="term" value="F:metal ion binding"/>
    <property type="evidence" value="ECO:0007669"/>
    <property type="project" value="UniProtKB-KW"/>
</dbReference>
<dbReference type="NCBIfam" id="NF001159">
    <property type="entry name" value="PRK00150.1-3"/>
    <property type="match status" value="1"/>
</dbReference>
<dbReference type="Pfam" id="PF01327">
    <property type="entry name" value="Pep_deformylase"/>
    <property type="match status" value="1"/>
</dbReference>
<dbReference type="PANTHER" id="PTHR10458:SF22">
    <property type="entry name" value="PEPTIDE DEFORMYLASE"/>
    <property type="match status" value="1"/>
</dbReference>
<feature type="active site" evidence="4">
    <location>
        <position position="170"/>
    </location>
</feature>
<dbReference type="PIRSF" id="PIRSF004749">
    <property type="entry name" value="Pep_def"/>
    <property type="match status" value="1"/>
</dbReference>
<dbReference type="EMBL" id="AEXO01000008">
    <property type="protein sequence ID" value="EGC87514.1"/>
    <property type="molecule type" value="Genomic_DNA"/>
</dbReference>
<dbReference type="NCBIfam" id="TIGR00079">
    <property type="entry name" value="pept_deformyl"/>
    <property type="match status" value="1"/>
</dbReference>
<keyword evidence="6" id="KW-1185">Reference proteome</keyword>
<comment type="caution">
    <text evidence="5">The sequence shown here is derived from an EMBL/GenBank/DDBJ whole genome shotgun (WGS) entry which is preliminary data.</text>
</comment>
<dbReference type="AlphaFoldDB" id="F0H3T2"/>
<dbReference type="InterPro" id="IPR023635">
    <property type="entry name" value="Peptide_deformylase"/>
</dbReference>
<evidence type="ECO:0000313" key="5">
    <source>
        <dbReference type="EMBL" id="EGC87514.1"/>
    </source>
</evidence>
<dbReference type="CDD" id="cd00487">
    <property type="entry name" value="Pep_deformylase"/>
    <property type="match status" value="1"/>
</dbReference>
<comment type="function">
    <text evidence="4">Removes the formyl group from the N-terminal Met of newly synthesized proteins. Requires at least a dipeptide for an efficient rate of reaction. N-terminal L-methionine is a prerequisite for activity but the enzyme has broad specificity at other positions.</text>
</comment>